<dbReference type="InterPro" id="IPR001584">
    <property type="entry name" value="Integrase_cat-core"/>
</dbReference>
<protein>
    <submittedName>
        <fullName evidence="2">Transposase</fullName>
    </submittedName>
</protein>
<sequence length="51" mass="5726">MAYVVAQYLFRILADAAEKLEAWRRCDNEQRPHAALENLAPNAFAALPKPA</sequence>
<dbReference type="EMBL" id="JAOVQO010000013">
    <property type="protein sequence ID" value="MCU9849245.1"/>
    <property type="molecule type" value="Genomic_DNA"/>
</dbReference>
<evidence type="ECO:0000313" key="2">
    <source>
        <dbReference type="EMBL" id="MCU9849245.1"/>
    </source>
</evidence>
<name>A0ABT2X6J2_9RHOB</name>
<comment type="caution">
    <text evidence="2">The sequence shown here is derived from an EMBL/GenBank/DDBJ whole genome shotgun (WGS) entry which is preliminary data.</text>
</comment>
<evidence type="ECO:0000313" key="3">
    <source>
        <dbReference type="Proteomes" id="UP001209535"/>
    </source>
</evidence>
<keyword evidence="3" id="KW-1185">Reference proteome</keyword>
<gene>
    <name evidence="2" type="ORF">OEZ60_14670</name>
</gene>
<accession>A0ABT2X6J2</accession>
<evidence type="ECO:0000259" key="1">
    <source>
        <dbReference type="Pfam" id="PF13683"/>
    </source>
</evidence>
<dbReference type="Proteomes" id="UP001209535">
    <property type="component" value="Unassembled WGS sequence"/>
</dbReference>
<reference evidence="2 3" key="1">
    <citation type="submission" date="2022-10" db="EMBL/GenBank/DDBJ databases">
        <title>Defluviimonas sp. nov., isolated from ocean surface sediments.</title>
        <authorList>
            <person name="He W."/>
            <person name="Wang L."/>
            <person name="Zhang D.-F."/>
        </authorList>
    </citation>
    <scope>NUCLEOTIDE SEQUENCE [LARGE SCALE GENOMIC DNA]</scope>
    <source>
        <strain evidence="2 3">WL0024</strain>
    </source>
</reference>
<organism evidence="2 3">
    <name type="scientific">Albidovulum salinarum</name>
    <dbReference type="NCBI Taxonomy" id="2984153"/>
    <lineage>
        <taxon>Bacteria</taxon>
        <taxon>Pseudomonadati</taxon>
        <taxon>Pseudomonadota</taxon>
        <taxon>Alphaproteobacteria</taxon>
        <taxon>Rhodobacterales</taxon>
        <taxon>Paracoccaceae</taxon>
        <taxon>Albidovulum</taxon>
    </lineage>
</organism>
<feature type="domain" description="Integrase catalytic" evidence="1">
    <location>
        <begin position="6"/>
        <end position="41"/>
    </location>
</feature>
<dbReference type="Pfam" id="PF13683">
    <property type="entry name" value="rve_3"/>
    <property type="match status" value="1"/>
</dbReference>
<proteinExistence type="predicted"/>